<dbReference type="InterPro" id="IPR000504">
    <property type="entry name" value="RRM_dom"/>
</dbReference>
<dbReference type="PROSITE" id="PS50918">
    <property type="entry name" value="WWE"/>
    <property type="match status" value="1"/>
</dbReference>
<dbReference type="EnsemblMetazoa" id="Aqu2.1.26043_001">
    <property type="protein sequence ID" value="Aqu2.1.26043_001"/>
    <property type="gene ID" value="Aqu2.1.26043"/>
</dbReference>
<dbReference type="Gene3D" id="3.30.70.330">
    <property type="match status" value="5"/>
</dbReference>
<dbReference type="Proteomes" id="UP000007879">
    <property type="component" value="Unassembled WGS sequence"/>
</dbReference>
<feature type="domain" description="PARP catalytic" evidence="9">
    <location>
        <begin position="1708"/>
        <end position="1905"/>
    </location>
</feature>
<feature type="compositionally biased region" description="Acidic residues" evidence="6">
    <location>
        <begin position="526"/>
        <end position="540"/>
    </location>
</feature>
<dbReference type="GO" id="GO:0003950">
    <property type="term" value="F:NAD+ poly-ADP-ribosyltransferase activity"/>
    <property type="evidence" value="ECO:0007669"/>
    <property type="project" value="UniProtKB-UniRule"/>
</dbReference>
<feature type="compositionally biased region" description="Acidic residues" evidence="6">
    <location>
        <begin position="1"/>
        <end position="10"/>
    </location>
</feature>
<feature type="domain" description="RRM" evidence="7">
    <location>
        <begin position="269"/>
        <end position="339"/>
    </location>
</feature>
<dbReference type="SMART" id="SM00678">
    <property type="entry name" value="WWE"/>
    <property type="match status" value="1"/>
</dbReference>
<dbReference type="SUPFAM" id="SSF54928">
    <property type="entry name" value="RNA-binding domain, RBD"/>
    <property type="match status" value="3"/>
</dbReference>
<reference evidence="11" key="1">
    <citation type="journal article" date="2010" name="Nature">
        <title>The Amphimedon queenslandica genome and the evolution of animal complexity.</title>
        <authorList>
            <person name="Srivastava M."/>
            <person name="Simakov O."/>
            <person name="Chapman J."/>
            <person name="Fahey B."/>
            <person name="Gauthier M.E."/>
            <person name="Mitros T."/>
            <person name="Richards G.S."/>
            <person name="Conaco C."/>
            <person name="Dacre M."/>
            <person name="Hellsten U."/>
            <person name="Larroux C."/>
            <person name="Putnam N.H."/>
            <person name="Stanke M."/>
            <person name="Adamska M."/>
            <person name="Darling A."/>
            <person name="Degnan S.M."/>
            <person name="Oakley T.H."/>
            <person name="Plachetzki D.C."/>
            <person name="Zhai Y."/>
            <person name="Adamski M."/>
            <person name="Calcino A."/>
            <person name="Cummins S.F."/>
            <person name="Goodstein D.M."/>
            <person name="Harris C."/>
            <person name="Jackson D.J."/>
            <person name="Leys S.P."/>
            <person name="Shu S."/>
            <person name="Woodcroft B.J."/>
            <person name="Vervoort M."/>
            <person name="Kosik K.S."/>
            <person name="Manning G."/>
            <person name="Degnan B.M."/>
            <person name="Rokhsar D.S."/>
        </authorList>
    </citation>
    <scope>NUCLEOTIDE SEQUENCE [LARGE SCALE GENOMIC DNA]</scope>
</reference>
<keyword evidence="4" id="KW-0694">RNA-binding</keyword>
<feature type="compositionally biased region" description="Low complexity" evidence="6">
    <location>
        <begin position="345"/>
        <end position="360"/>
    </location>
</feature>
<evidence type="ECO:0000259" key="8">
    <source>
        <dbReference type="PROSITE" id="PS50918"/>
    </source>
</evidence>
<dbReference type="CDD" id="cd00590">
    <property type="entry name" value="RRM_SF"/>
    <property type="match status" value="4"/>
</dbReference>
<accession>A0A1X7UF07</accession>
<evidence type="ECO:0000259" key="9">
    <source>
        <dbReference type="PROSITE" id="PS51059"/>
    </source>
</evidence>
<organism evidence="10">
    <name type="scientific">Amphimedon queenslandica</name>
    <name type="common">Sponge</name>
    <dbReference type="NCBI Taxonomy" id="400682"/>
    <lineage>
        <taxon>Eukaryota</taxon>
        <taxon>Metazoa</taxon>
        <taxon>Porifera</taxon>
        <taxon>Demospongiae</taxon>
        <taxon>Heteroscleromorpha</taxon>
        <taxon>Haplosclerida</taxon>
        <taxon>Niphatidae</taxon>
        <taxon>Amphimedon</taxon>
    </lineage>
</organism>
<dbReference type="InterPro" id="IPR035979">
    <property type="entry name" value="RBD_domain_sf"/>
</dbReference>
<evidence type="ECO:0000256" key="5">
    <source>
        <dbReference type="RuleBase" id="RU362114"/>
    </source>
</evidence>
<feature type="domain" description="RRM" evidence="7">
    <location>
        <begin position="369"/>
        <end position="446"/>
    </location>
</feature>
<dbReference type="GO" id="GO:0003723">
    <property type="term" value="F:RNA binding"/>
    <property type="evidence" value="ECO:0007669"/>
    <property type="project" value="UniProtKB-UniRule"/>
</dbReference>
<keyword evidence="5" id="KW-0808">Transferase</keyword>
<dbReference type="InterPro" id="IPR012677">
    <property type="entry name" value="Nucleotide-bd_a/b_plait_sf"/>
</dbReference>
<dbReference type="SMART" id="SM00360">
    <property type="entry name" value="RRM"/>
    <property type="match status" value="5"/>
</dbReference>
<evidence type="ECO:0000313" key="10">
    <source>
        <dbReference type="EnsemblMetazoa" id="Aqu2.1.26043_001"/>
    </source>
</evidence>
<dbReference type="InterPro" id="IPR012317">
    <property type="entry name" value="Poly(ADP-ribose)pol_cat_dom"/>
</dbReference>
<feature type="region of interest" description="Disordered" evidence="6">
    <location>
        <begin position="1557"/>
        <end position="1578"/>
    </location>
</feature>
<feature type="region of interest" description="Disordered" evidence="6">
    <location>
        <begin position="519"/>
        <end position="552"/>
    </location>
</feature>
<dbReference type="InParanoid" id="A0A1X7UF07"/>
<dbReference type="SUPFAM" id="SSF117839">
    <property type="entry name" value="WWE domain"/>
    <property type="match status" value="2"/>
</dbReference>
<feature type="region of interest" description="Disordered" evidence="6">
    <location>
        <begin position="101"/>
        <end position="153"/>
    </location>
</feature>
<dbReference type="PROSITE" id="PS51059">
    <property type="entry name" value="PARP_CATALYTIC"/>
    <property type="match status" value="1"/>
</dbReference>
<keyword evidence="5" id="KW-0520">NAD</keyword>
<dbReference type="OrthoDB" id="442677at2759"/>
<dbReference type="InterPro" id="IPR051712">
    <property type="entry name" value="ARTD-AVP"/>
</dbReference>
<comment type="similarity">
    <text evidence="3">Belongs to the ARTD/PARP family.</text>
</comment>
<feature type="domain" description="RRM" evidence="7">
    <location>
        <begin position="30"/>
        <end position="108"/>
    </location>
</feature>
<dbReference type="InterPro" id="IPR018123">
    <property type="entry name" value="WWE-dom_subgr"/>
</dbReference>
<evidence type="ECO:0000313" key="11">
    <source>
        <dbReference type="Proteomes" id="UP000007879"/>
    </source>
</evidence>
<dbReference type="InterPro" id="IPR037197">
    <property type="entry name" value="WWE_dom_sf"/>
</dbReference>
<reference evidence="10" key="2">
    <citation type="submission" date="2017-05" db="UniProtKB">
        <authorList>
            <consortium name="EnsemblMetazoa"/>
        </authorList>
    </citation>
    <scope>IDENTIFICATION</scope>
</reference>
<evidence type="ECO:0000259" key="7">
    <source>
        <dbReference type="PROSITE" id="PS50102"/>
    </source>
</evidence>
<dbReference type="SUPFAM" id="SSF56399">
    <property type="entry name" value="ADP-ribosylation"/>
    <property type="match status" value="1"/>
</dbReference>
<evidence type="ECO:0000256" key="4">
    <source>
        <dbReference type="PROSITE-ProRule" id="PRU00176"/>
    </source>
</evidence>
<dbReference type="Pfam" id="PF02825">
    <property type="entry name" value="WWE"/>
    <property type="match status" value="2"/>
</dbReference>
<keyword evidence="5" id="KW-0328">Glycosyltransferase</keyword>
<name>A0A1X7UF07_AMPQE</name>
<dbReference type="Gene3D" id="3.30.720.50">
    <property type="match status" value="2"/>
</dbReference>
<gene>
    <name evidence="10" type="primary">105313559</name>
</gene>
<comment type="subcellular location">
    <subcellularLocation>
        <location evidence="1">Nucleus</location>
    </subcellularLocation>
</comment>
<feature type="compositionally biased region" description="Polar residues" evidence="6">
    <location>
        <begin position="1569"/>
        <end position="1578"/>
    </location>
</feature>
<dbReference type="PANTHER" id="PTHR45740:SF2">
    <property type="entry name" value="POLY [ADP-RIBOSE] POLYMERASE"/>
    <property type="match status" value="1"/>
</dbReference>
<evidence type="ECO:0000256" key="3">
    <source>
        <dbReference type="ARBA" id="ARBA00024347"/>
    </source>
</evidence>
<sequence length="1905" mass="212461">MSSSEEDYTSDSESISSSTFSSSSSSDLNSSIYVGQLPPFINETHLRQHFIGCHIISCFVVRDKATKISKGFGFIRLESEEAVDRAITMYNKSLIAGKHSIVVRKKQEKKKDGGKGKGRRGRTKGSTSSNRKGSSSSDRKGSASSDRKGSASSLTGDNLVKVWVGNIPPDITEDHLMLIFSRFKDKMVRPIDPIRVGEKNSRYSFLSFGSLEDSNAIISEMNGVVLRDHKLVLRPSKPDPKEKKASARLRQVSDTCTTSVLPPEQSSSTVVHLTNLSPEISSTDLSELVSVDSSNVFINSRANTASIVFPSQQAASDAVQKLNGQMFLGSTIRAFISTTGPPPLRTSSSTSSTSDATPSSELHNIDSSTSIKVSNLPLGTKKEDVRSYFSSFGPIMKCDIVRQRSKQATSSSAVVTFKTPSSASSAVSFDGYSFLGRPMKVSLKKAALKDGSIIIVSGLSSVTTGSDVFHCFKSYGQMIGKVNINETHPRRCTIKYVARESAEKAVREKNGTVFKGSVLSVQHREEEEEEQDETDGDIIDDAPSQLQPKRFSEKKEISQEMYELWVDNSSSEIESFELKGGTHQYSKGTLSLSAASQEDIDLLTKKLSLYRERMLECSAVQWNQLVVVDELGVSKMDQLKSPFTSIPDLRIIERPPLKVLFVGPVMTVDSAYYHFFNEFGKELVVDSQKMEALLEMNEDLCKDILKKYRVRVRGFSTGSTKLTFEGNSSSLPLARSAVETALASIKHIPLPPSLSAPLVRAGLGICEKEGITCSVFEHKGQPMLAFSSEDHRQRGEKIFKRKPFTNFVRIKEGESHSVQSLEGVISSDRVHIELSEDSILLKSFEKEDVQEARKEIEEFIGTAVKQEELSCTQEQKVYIKKKLNSAEIKAKFPNVVVRKDSVCIQGTQVDCVQCSKALLELVPEYYDTVIIQCNRRFYPLIDQHIIQPVGIECIVAYDGQGQYRRRGRGGKDKENSGEGASNELKLFVYGFSSLETSIDALKSVSPNTIRVPVSPKAKGLVEKMKADIENDCLCKIIINNHPNVLVHSLGQQESQRAKRLILDGIKKQLVIFKHLPSPPIPALHLKYLIEMYKDRFDEVSEGLELFHLPKKRPFDAIGPDETDSIKVKGTGEQVDAVKDMLDELIGESEFHQKHLFLPITFQPYLLRMWRKRWNCLKAIFKERFDILIEYKCPESIDPGSQVEFCIYGFNYEAFELFKTKLAIEHSQPLVVSEIPLPIERVKEVHAALAEHKLDFRDYPVDVYCNEKARKIIIRAPDFLKDDMETVQDEIENFLEETSIVKDNMSLIDIPTYLLFTSSEHGYYKQALSYAKETRVTLRSYRHGQIVGCTLTGPALKIEILKLQLGSILKSIKPLLGYIHVPVDPLALPSLTPTFCSDINSKLESQFMTVLIKMSGSSPPSTPPKQQSGDTWHWRDSDGSLVPHSASVSKELSAGYKANSTSKYIVIDDGKAIEVDFCSMVQTDLTTGIKRQVSVSSSGPVQWYWASDDGTKLMPYSANDSDTMENKYKMKQTVFTMTFNQQPYLIDTLAMIQKNMKTGRSRKIERKATPSASGPKQSSTVRLYGLKTKLDAASQHVQDRLSQCLKTNELTNPLLSNPKFYAEVQKIASKHNVQTIRGNLGPSNDRRGVPPAKAVVPLVAGGGGGFGSLLFKGVGFCINKVIQEVQERIIDSKAAASSSDVPADVPADVPPEWESQETNLNLFSVASSSPEYKRIETLFKKTLRNSRIITITRIQNMWLHEKYIQHRDRLALKNKGKINERELFHGTRGTDPKEIYDSEEGFDMRFSASGMWGQANYFASDASYSHLYAHKHPSGYNEIFLVKLLAGESYESAADSTLRMPPKMTKPKGELQTRYDTVTGTTRGTKVFMAYDNQKAYPAYLIVYAA</sequence>
<dbReference type="GO" id="GO:0005634">
    <property type="term" value="C:nucleus"/>
    <property type="evidence" value="ECO:0007669"/>
    <property type="project" value="UniProtKB-SubCell"/>
</dbReference>
<dbReference type="KEGG" id="aqu:105313559"/>
<feature type="compositionally biased region" description="Low complexity" evidence="6">
    <location>
        <begin position="11"/>
        <end position="28"/>
    </location>
</feature>
<feature type="compositionally biased region" description="Low complexity" evidence="6">
    <location>
        <begin position="124"/>
        <end position="136"/>
    </location>
</feature>
<proteinExistence type="inferred from homology"/>
<dbReference type="EC" id="2.4.2.-" evidence="5"/>
<dbReference type="Gene3D" id="3.90.228.10">
    <property type="match status" value="1"/>
</dbReference>
<dbReference type="Pfam" id="PF00644">
    <property type="entry name" value="PARP"/>
    <property type="match status" value="1"/>
</dbReference>
<dbReference type="PANTHER" id="PTHR45740">
    <property type="entry name" value="POLY [ADP-RIBOSE] POLYMERASE"/>
    <property type="match status" value="1"/>
</dbReference>
<dbReference type="GO" id="GO:1990404">
    <property type="term" value="F:NAD+-protein mono-ADP-ribosyltransferase activity"/>
    <property type="evidence" value="ECO:0007669"/>
    <property type="project" value="TreeGrafter"/>
</dbReference>
<dbReference type="Pfam" id="PF00076">
    <property type="entry name" value="RRM_1"/>
    <property type="match status" value="4"/>
</dbReference>
<protein>
    <recommendedName>
        <fullName evidence="5">Poly [ADP-ribose] polymerase</fullName>
        <shortName evidence="5">PARP</shortName>
        <ecNumber evidence="5">2.4.2.-</ecNumber>
    </recommendedName>
</protein>
<feature type="region of interest" description="Disordered" evidence="6">
    <location>
        <begin position="1"/>
        <end position="28"/>
    </location>
</feature>
<feature type="domain" description="RRM" evidence="7">
    <location>
        <begin position="160"/>
        <end position="238"/>
    </location>
</feature>
<dbReference type="GO" id="GO:0008270">
    <property type="term" value="F:zinc ion binding"/>
    <property type="evidence" value="ECO:0007669"/>
    <property type="project" value="InterPro"/>
</dbReference>
<feature type="compositionally biased region" description="Basic and acidic residues" evidence="6">
    <location>
        <begin position="137"/>
        <end position="149"/>
    </location>
</feature>
<feature type="region of interest" description="Disordered" evidence="6">
    <location>
        <begin position="1414"/>
        <end position="1435"/>
    </location>
</feature>
<evidence type="ECO:0000256" key="2">
    <source>
        <dbReference type="ARBA" id="ARBA00023242"/>
    </source>
</evidence>
<keyword evidence="2" id="KW-0539">Nucleus</keyword>
<evidence type="ECO:0000256" key="1">
    <source>
        <dbReference type="ARBA" id="ARBA00004123"/>
    </source>
</evidence>
<dbReference type="PROSITE" id="PS50102">
    <property type="entry name" value="RRM"/>
    <property type="match status" value="4"/>
</dbReference>
<dbReference type="EnsemblMetazoa" id="XM_011407088.2">
    <property type="protein sequence ID" value="XP_011405390.1"/>
    <property type="gene ID" value="LOC105313559"/>
</dbReference>
<keyword evidence="11" id="KW-1185">Reference proteome</keyword>
<evidence type="ECO:0000256" key="6">
    <source>
        <dbReference type="SAM" id="MobiDB-lite"/>
    </source>
</evidence>
<feature type="region of interest" description="Disordered" evidence="6">
    <location>
        <begin position="338"/>
        <end position="364"/>
    </location>
</feature>
<feature type="domain" description="WWE" evidence="8">
    <location>
        <begin position="1487"/>
        <end position="1565"/>
    </location>
</feature>
<dbReference type="InterPro" id="IPR004170">
    <property type="entry name" value="WWE_dom"/>
</dbReference>